<evidence type="ECO:0000313" key="2">
    <source>
        <dbReference type="EMBL" id="TCJ04561.1"/>
    </source>
</evidence>
<comment type="caution">
    <text evidence="2">The sequence shown here is derived from an EMBL/GenBank/DDBJ whole genome shotgun (WGS) entry which is preliminary data.</text>
</comment>
<dbReference type="AlphaFoldDB" id="A0A4R1B301"/>
<accession>A0A4R1B301</accession>
<feature type="transmembrane region" description="Helical" evidence="1">
    <location>
        <begin position="6"/>
        <end position="23"/>
    </location>
</feature>
<evidence type="ECO:0000256" key="1">
    <source>
        <dbReference type="SAM" id="Phobius"/>
    </source>
</evidence>
<keyword evidence="3" id="KW-1185">Reference proteome</keyword>
<dbReference type="Proteomes" id="UP000293846">
    <property type="component" value="Unassembled WGS sequence"/>
</dbReference>
<reference evidence="2 3" key="1">
    <citation type="submission" date="2019-03" db="EMBL/GenBank/DDBJ databases">
        <authorList>
            <person name="Jensen L."/>
            <person name="Storgaard J."/>
            <person name="Sulaj E."/>
            <person name="Schramm A."/>
            <person name="Marshall I.P.G."/>
        </authorList>
    </citation>
    <scope>NUCLEOTIDE SEQUENCE [LARGE SCALE GENOMIC DNA]</scope>
    <source>
        <strain evidence="2 3">2017H2G3</strain>
    </source>
</reference>
<dbReference type="EMBL" id="SJTH01000008">
    <property type="protein sequence ID" value="TCJ04561.1"/>
    <property type="molecule type" value="Genomic_DNA"/>
</dbReference>
<dbReference type="NCBIfam" id="TIGR04391">
    <property type="entry name" value="CcmD_alt_fam"/>
    <property type="match status" value="1"/>
</dbReference>
<keyword evidence="1" id="KW-0812">Transmembrane</keyword>
<organism evidence="2 3">
    <name type="scientific">Cytobacillus praedii</name>
    <dbReference type="NCBI Taxonomy" id="1742358"/>
    <lineage>
        <taxon>Bacteria</taxon>
        <taxon>Bacillati</taxon>
        <taxon>Bacillota</taxon>
        <taxon>Bacilli</taxon>
        <taxon>Bacillales</taxon>
        <taxon>Bacillaceae</taxon>
        <taxon>Cytobacillus</taxon>
    </lineage>
</organism>
<gene>
    <name evidence="2" type="ORF">E0Y62_08945</name>
</gene>
<keyword evidence="1" id="KW-0472">Membrane</keyword>
<dbReference type="InterPro" id="IPR030888">
    <property type="entry name" value="Put_ccm"/>
</dbReference>
<name>A0A4R1B301_9BACI</name>
<protein>
    <submittedName>
        <fullName evidence="2">CcmD family protein</fullName>
    </submittedName>
</protein>
<dbReference type="RefSeq" id="WP_082631692.1">
    <property type="nucleotide sequence ID" value="NZ_CP183326.1"/>
</dbReference>
<sequence>MGYLFMAYTIIWALLAGYIFVLGKRQKDLKKELKVLEDWKSEQ</sequence>
<evidence type="ECO:0000313" key="3">
    <source>
        <dbReference type="Proteomes" id="UP000293846"/>
    </source>
</evidence>
<dbReference type="STRING" id="1742358.GCA_001439605_03762"/>
<proteinExistence type="predicted"/>
<keyword evidence="1" id="KW-1133">Transmembrane helix</keyword>